<evidence type="ECO:0000313" key="1">
    <source>
        <dbReference type="EMBL" id="JAD28527.1"/>
    </source>
</evidence>
<dbReference type="EMBL" id="GBRH01269368">
    <property type="protein sequence ID" value="JAD28527.1"/>
    <property type="molecule type" value="Transcribed_RNA"/>
</dbReference>
<sequence>MILNPPKKCVIGEA</sequence>
<reference evidence="1" key="1">
    <citation type="submission" date="2014-09" db="EMBL/GenBank/DDBJ databases">
        <authorList>
            <person name="Magalhaes I.L.F."/>
            <person name="Oliveira U."/>
            <person name="Santos F.R."/>
            <person name="Vidigal T.H.D.A."/>
            <person name="Brescovit A.D."/>
            <person name="Santos A.J."/>
        </authorList>
    </citation>
    <scope>NUCLEOTIDE SEQUENCE</scope>
    <source>
        <tissue evidence="1">Shoot tissue taken approximately 20 cm above the soil surface</tissue>
    </source>
</reference>
<proteinExistence type="predicted"/>
<protein>
    <submittedName>
        <fullName evidence="1">Uncharacterized protein</fullName>
    </submittedName>
</protein>
<organism evidence="1">
    <name type="scientific">Arundo donax</name>
    <name type="common">Giant reed</name>
    <name type="synonym">Donax arundinaceus</name>
    <dbReference type="NCBI Taxonomy" id="35708"/>
    <lineage>
        <taxon>Eukaryota</taxon>
        <taxon>Viridiplantae</taxon>
        <taxon>Streptophyta</taxon>
        <taxon>Embryophyta</taxon>
        <taxon>Tracheophyta</taxon>
        <taxon>Spermatophyta</taxon>
        <taxon>Magnoliopsida</taxon>
        <taxon>Liliopsida</taxon>
        <taxon>Poales</taxon>
        <taxon>Poaceae</taxon>
        <taxon>PACMAD clade</taxon>
        <taxon>Arundinoideae</taxon>
        <taxon>Arundineae</taxon>
        <taxon>Arundo</taxon>
    </lineage>
</organism>
<accession>A0A0A8Z103</accession>
<name>A0A0A8Z103_ARUDO</name>
<reference evidence="1" key="2">
    <citation type="journal article" date="2015" name="Data Brief">
        <title>Shoot transcriptome of the giant reed, Arundo donax.</title>
        <authorList>
            <person name="Barrero R.A."/>
            <person name="Guerrero F.D."/>
            <person name="Moolhuijzen P."/>
            <person name="Goolsby J.A."/>
            <person name="Tidwell J."/>
            <person name="Bellgard S.E."/>
            <person name="Bellgard M.I."/>
        </authorList>
    </citation>
    <scope>NUCLEOTIDE SEQUENCE</scope>
    <source>
        <tissue evidence="1">Shoot tissue taken approximately 20 cm above the soil surface</tissue>
    </source>
</reference>